<name>A0ACC7NQ61_9BACL</name>
<gene>
    <name evidence="1" type="ORF">ACI1P1_00280</name>
</gene>
<dbReference type="EMBL" id="JBJURJ010000001">
    <property type="protein sequence ID" value="MFM9326721.1"/>
    <property type="molecule type" value="Genomic_DNA"/>
</dbReference>
<comment type="caution">
    <text evidence="1">The sequence shown here is derived from an EMBL/GenBank/DDBJ whole genome shotgun (WGS) entry which is preliminary data.</text>
</comment>
<proteinExistence type="predicted"/>
<accession>A0ACC7NQ61</accession>
<organism evidence="1 2">
    <name type="scientific">Paenibacillus mesotrionivorans</name>
    <dbReference type="NCBI Taxonomy" id="3160968"/>
    <lineage>
        <taxon>Bacteria</taxon>
        <taxon>Bacillati</taxon>
        <taxon>Bacillota</taxon>
        <taxon>Bacilli</taxon>
        <taxon>Bacillales</taxon>
        <taxon>Paenibacillaceae</taxon>
        <taxon>Paenibacillus</taxon>
    </lineage>
</organism>
<evidence type="ECO:0000313" key="2">
    <source>
        <dbReference type="Proteomes" id="UP001631969"/>
    </source>
</evidence>
<evidence type="ECO:0000313" key="1">
    <source>
        <dbReference type="EMBL" id="MFM9326721.1"/>
    </source>
</evidence>
<sequence>MLRHVVLFKLADPAPDKLQEVKDKLLSLKGRVPQLLEIEVGIDVVRSERSYDLALITTFESLDDMNAYQVHPYHVEVSSYIATVRQAAVAVDFIVD</sequence>
<protein>
    <submittedName>
        <fullName evidence="1">Dabb family protein</fullName>
    </submittedName>
</protein>
<reference evidence="1" key="1">
    <citation type="submission" date="2024-12" db="EMBL/GenBank/DDBJ databases">
        <authorList>
            <person name="Wu N."/>
        </authorList>
    </citation>
    <scope>NUCLEOTIDE SEQUENCE</scope>
    <source>
        <strain evidence="1">P15</strain>
    </source>
</reference>
<dbReference type="Proteomes" id="UP001631969">
    <property type="component" value="Unassembled WGS sequence"/>
</dbReference>
<keyword evidence="2" id="KW-1185">Reference proteome</keyword>